<protein>
    <submittedName>
        <fullName evidence="1">Uncharacterized protein</fullName>
    </submittedName>
</protein>
<organism evidence="1 2">
    <name type="scientific">Salinadaptatus halalkaliphilus</name>
    <dbReference type="NCBI Taxonomy" id="2419781"/>
    <lineage>
        <taxon>Archaea</taxon>
        <taxon>Methanobacteriati</taxon>
        <taxon>Methanobacteriota</taxon>
        <taxon>Stenosarchaea group</taxon>
        <taxon>Halobacteria</taxon>
        <taxon>Halobacteriales</taxon>
        <taxon>Natrialbaceae</taxon>
        <taxon>Salinadaptatus</taxon>
    </lineage>
</organism>
<comment type="caution">
    <text evidence="1">The sequence shown here is derived from an EMBL/GenBank/DDBJ whole genome shotgun (WGS) entry which is preliminary data.</text>
</comment>
<evidence type="ECO:0000313" key="1">
    <source>
        <dbReference type="EMBL" id="THE62948.1"/>
    </source>
</evidence>
<evidence type="ECO:0000313" key="2">
    <source>
        <dbReference type="Proteomes" id="UP000318864"/>
    </source>
</evidence>
<reference evidence="1 2" key="1">
    <citation type="submission" date="2018-10" db="EMBL/GenBank/DDBJ databases">
        <title>Natronolimnobius sp. XQ-INN 246 isolated from Inner Mongolia Autonomous Region of China.</title>
        <authorList>
            <person name="Xue Q."/>
        </authorList>
    </citation>
    <scope>NUCLEOTIDE SEQUENCE [LARGE SCALE GENOMIC DNA]</scope>
    <source>
        <strain evidence="1 2">XQ-INN 246</strain>
    </source>
</reference>
<proteinExistence type="predicted"/>
<accession>A0A4S3TK45</accession>
<dbReference type="EMBL" id="RBZW01000076">
    <property type="protein sequence ID" value="THE62948.1"/>
    <property type="molecule type" value="Genomic_DNA"/>
</dbReference>
<keyword evidence="2" id="KW-1185">Reference proteome</keyword>
<name>A0A4S3TK45_9EURY</name>
<dbReference type="AlphaFoldDB" id="A0A4S3TK45"/>
<sequence length="70" mass="7884">MGHSAWESPRITADFAEFWPGDPFRSVKTPVLEAVRGICRRVDFRVVVTMLEFPTGTAALARLYSSIKLE</sequence>
<gene>
    <name evidence="1" type="ORF">D8Y22_21090</name>
</gene>
<dbReference type="Proteomes" id="UP000318864">
    <property type="component" value="Unassembled WGS sequence"/>
</dbReference>